<evidence type="ECO:0000313" key="1">
    <source>
        <dbReference type="EMBL" id="AAX24887.2"/>
    </source>
</evidence>
<accession>Q5C637</accession>
<sequence>SYGLINTARALRNLMSAPITFDNVYLYVFIRSLMALSGYSGSHQLTAAVDQIESHYGLPDPSQKFLDLIFNEAKAVATASPDTERTKDPRNRMRLLLSARNLRSAGLIEYQSYPLTVPIQQLRLRDVNGAKKYSIVKQDMKVTVRLNDKTSRILLLDDENMRITKPLHDM</sequence>
<feature type="non-terminal residue" evidence="1">
    <location>
        <position position="1"/>
    </location>
</feature>
<name>Q5C637_SCHJA</name>
<organism evidence="1">
    <name type="scientific">Schistosoma japonicum</name>
    <name type="common">Blood fluke</name>
    <dbReference type="NCBI Taxonomy" id="6182"/>
    <lineage>
        <taxon>Eukaryota</taxon>
        <taxon>Metazoa</taxon>
        <taxon>Spiralia</taxon>
        <taxon>Lophotrochozoa</taxon>
        <taxon>Platyhelminthes</taxon>
        <taxon>Trematoda</taxon>
        <taxon>Digenea</taxon>
        <taxon>Strigeidida</taxon>
        <taxon>Schistosomatoidea</taxon>
        <taxon>Schistosomatidae</taxon>
        <taxon>Schistosoma</taxon>
    </lineage>
</organism>
<proteinExistence type="evidence at transcript level"/>
<protein>
    <submittedName>
        <fullName evidence="1">SJCHGC07791 protein</fullName>
    </submittedName>
</protein>
<reference evidence="1" key="1">
    <citation type="journal article" date="2006" name="PLoS Pathog.">
        <title>New perspectives on host-parasite interplay by comparative transcriptomic and proteomic analyses of Schistosoma japonicum.</title>
        <authorList>
            <person name="Liu F."/>
            <person name="Lu J."/>
            <person name="Hu W."/>
            <person name="Wang S.Y."/>
            <person name="Cui S.J."/>
            <person name="Chi M."/>
            <person name="Yan Q."/>
            <person name="Wang X.R."/>
            <person name="Song H.D."/>
            <person name="Xu X.N."/>
            <person name="Wang J.J."/>
            <person name="Zhang X.L."/>
            <person name="Zhang X."/>
            <person name="Wang Z.Q."/>
            <person name="Xue C.L."/>
            <person name="Brindley P.J."/>
            <person name="McManus D.P."/>
            <person name="Yang P.Y."/>
            <person name="Feng Z."/>
            <person name="Chen Z."/>
            <person name="Han Z.G."/>
        </authorList>
    </citation>
    <scope>NUCLEOTIDE SEQUENCE</scope>
</reference>
<dbReference type="EMBL" id="AY808998">
    <property type="protein sequence ID" value="AAX24887.2"/>
    <property type="molecule type" value="mRNA"/>
</dbReference>
<feature type="non-terminal residue" evidence="1">
    <location>
        <position position="170"/>
    </location>
</feature>
<dbReference type="AlphaFoldDB" id="Q5C637"/>